<proteinExistence type="predicted"/>
<evidence type="ECO:0000313" key="2">
    <source>
        <dbReference type="Proteomes" id="UP000093309"/>
    </source>
</evidence>
<dbReference type="EMBL" id="LYPC01000027">
    <property type="protein sequence ID" value="OCT12570.1"/>
    <property type="molecule type" value="Genomic_DNA"/>
</dbReference>
<gene>
    <name evidence="1" type="ORF">A8709_32665</name>
</gene>
<dbReference type="AlphaFoldDB" id="A0A1C0ZWV2"/>
<accession>A0A1C0ZWV2</accession>
<protein>
    <submittedName>
        <fullName evidence="1">Uncharacterized protein</fullName>
    </submittedName>
</protein>
<evidence type="ECO:0000313" key="1">
    <source>
        <dbReference type="EMBL" id="OCT12570.1"/>
    </source>
</evidence>
<comment type="caution">
    <text evidence="1">The sequence shown here is derived from an EMBL/GenBank/DDBJ whole genome shotgun (WGS) entry which is preliminary data.</text>
</comment>
<organism evidence="1 2">
    <name type="scientific">Paenibacillus pectinilyticus</name>
    <dbReference type="NCBI Taxonomy" id="512399"/>
    <lineage>
        <taxon>Bacteria</taxon>
        <taxon>Bacillati</taxon>
        <taxon>Bacillota</taxon>
        <taxon>Bacilli</taxon>
        <taxon>Bacillales</taxon>
        <taxon>Paenibacillaceae</taxon>
        <taxon>Paenibacillus</taxon>
    </lineage>
</organism>
<dbReference type="Proteomes" id="UP000093309">
    <property type="component" value="Unassembled WGS sequence"/>
</dbReference>
<reference evidence="2" key="1">
    <citation type="submission" date="2016-05" db="EMBL/GenBank/DDBJ databases">
        <title>Paenibacillus oryzae. sp. nov., isolated from the rice root.</title>
        <authorList>
            <person name="Zhang J."/>
            <person name="Zhang X."/>
        </authorList>
    </citation>
    <scope>NUCLEOTIDE SEQUENCE [LARGE SCALE GENOMIC DNA]</scope>
    <source>
        <strain evidence="2">KCTC13222</strain>
    </source>
</reference>
<name>A0A1C0ZWV2_9BACL</name>
<sequence>MRCYPAISIRECRKLKFLVRLIHSKKARSDQHILFIRCSILMFLVVDISKPSPIMLQILGGNAIKAINPTFQTTMVAPTKYLKQHSSLK</sequence>
<keyword evidence="2" id="KW-1185">Reference proteome</keyword>